<dbReference type="GO" id="GO:0022848">
    <property type="term" value="F:acetylcholine-gated monoatomic cation-selective channel activity"/>
    <property type="evidence" value="ECO:0007669"/>
    <property type="project" value="InterPro"/>
</dbReference>
<feature type="transmembrane region" description="Helical" evidence="16">
    <location>
        <begin position="232"/>
        <end position="256"/>
    </location>
</feature>
<dbReference type="Pfam" id="PF02931">
    <property type="entry name" value="Neur_chan_LBD"/>
    <property type="match status" value="1"/>
</dbReference>
<dbReference type="AlphaFoldDB" id="A0A8C6T3A0"/>
<keyword evidence="6" id="KW-0770">Synapse</keyword>
<evidence type="ECO:0000256" key="5">
    <source>
        <dbReference type="ARBA" id="ARBA00022989"/>
    </source>
</evidence>
<keyword evidence="8 16" id="KW-0472">Membrane</keyword>
<dbReference type="InterPro" id="IPR036734">
    <property type="entry name" value="Neur_chan_lig-bd_sf"/>
</dbReference>
<feature type="transmembrane region" description="Helical" evidence="16">
    <location>
        <begin position="262"/>
        <end position="283"/>
    </location>
</feature>
<evidence type="ECO:0000256" key="8">
    <source>
        <dbReference type="ARBA" id="ARBA00023136"/>
    </source>
</evidence>
<proteinExistence type="predicted"/>
<dbReference type="InterPro" id="IPR006202">
    <property type="entry name" value="Neur_chan_lig-bd"/>
</dbReference>
<sequence length="545" mass="60792">MKYIPKHISIQCLYLKYLSVAVHRADFVPYVSACLAARGRYAQKLFRDLFVNYTNALRPVDNTDHAINVTLQVTLSQIIDMDERNQILTLYLWVRQVWMDSFLTWSKGDYDGLDSIRIPSRYVWKPDIVLYNSADDEFSSSIETNVVLRSDGQVTWDQPSITKSSCSQCILTYGSWTHNGNQMDLHIELETADLADLVPNVEWQKNVILYGCCSDPYPDISFTLQLKRRASFYIFNLLLPCMMISFLAPLGFYLPADSGEKVSLGVTVLLALTVFQLLVAESMPPSESVPLIGKYYIATMTMVTASTALTIFIMNLHHCGPEARPVPDWGPSPGPEVFKPALPGLRAGGDLHQRESSSREPGEKDKVISNDPLPSMTTPNNFPSNDSLPSQMTHFPIKNDSTSQSNDPLPNSNDSKKKNFQSNDSLPVNDPIKMTHFPVCGAETGVKDETFPDNTGFLGTVRCSCCHCGLHCCRHFVSGPGEGEGRRGCLHGDVASIAASFQEQRAAQALMADWRKVAKVMDRALMWLFFIMVFIMSVLILGKAI</sequence>
<evidence type="ECO:0000313" key="20">
    <source>
        <dbReference type="Proteomes" id="UP000694523"/>
    </source>
</evidence>
<evidence type="ECO:0000256" key="12">
    <source>
        <dbReference type="ARBA" id="ARBA00023286"/>
    </source>
</evidence>
<dbReference type="PRINTS" id="PR00254">
    <property type="entry name" value="NICOTINICR"/>
</dbReference>
<evidence type="ECO:0000256" key="9">
    <source>
        <dbReference type="ARBA" id="ARBA00023157"/>
    </source>
</evidence>
<dbReference type="SUPFAM" id="SSF90112">
    <property type="entry name" value="Neurotransmitter-gated ion-channel transmembrane pore"/>
    <property type="match status" value="1"/>
</dbReference>
<organism evidence="19 20">
    <name type="scientific">Neogobius melanostomus</name>
    <name type="common">round goby</name>
    <dbReference type="NCBI Taxonomy" id="47308"/>
    <lineage>
        <taxon>Eukaryota</taxon>
        <taxon>Metazoa</taxon>
        <taxon>Chordata</taxon>
        <taxon>Craniata</taxon>
        <taxon>Vertebrata</taxon>
        <taxon>Euteleostomi</taxon>
        <taxon>Actinopterygii</taxon>
        <taxon>Neopterygii</taxon>
        <taxon>Teleostei</taxon>
        <taxon>Neoteleostei</taxon>
        <taxon>Acanthomorphata</taxon>
        <taxon>Gobiaria</taxon>
        <taxon>Gobiiformes</taxon>
        <taxon>Gobioidei</taxon>
        <taxon>Gobiidae</taxon>
        <taxon>Benthophilinae</taxon>
        <taxon>Neogobiini</taxon>
        <taxon>Neogobius</taxon>
    </lineage>
</organism>
<dbReference type="GO" id="GO:0004888">
    <property type="term" value="F:transmembrane signaling receptor activity"/>
    <property type="evidence" value="ECO:0007669"/>
    <property type="project" value="InterPro"/>
</dbReference>
<dbReference type="InterPro" id="IPR002394">
    <property type="entry name" value="Nicotinic_acetylcholine_rcpt"/>
</dbReference>
<name>A0A8C6T3A0_9GOBI</name>
<evidence type="ECO:0000256" key="10">
    <source>
        <dbReference type="ARBA" id="ARBA00023170"/>
    </source>
</evidence>
<keyword evidence="4" id="KW-0732">Signal</keyword>
<evidence type="ECO:0000256" key="4">
    <source>
        <dbReference type="ARBA" id="ARBA00022729"/>
    </source>
</evidence>
<evidence type="ECO:0000256" key="2">
    <source>
        <dbReference type="ARBA" id="ARBA00022475"/>
    </source>
</evidence>
<dbReference type="Gene3D" id="2.70.170.10">
    <property type="entry name" value="Neurotransmitter-gated ion-channel ligand-binding domain"/>
    <property type="match status" value="1"/>
</dbReference>
<feature type="compositionally biased region" description="Basic and acidic residues" evidence="15">
    <location>
        <begin position="349"/>
        <end position="368"/>
    </location>
</feature>
<dbReference type="InterPro" id="IPR006201">
    <property type="entry name" value="Neur_channel"/>
</dbReference>
<dbReference type="InterPro" id="IPR038050">
    <property type="entry name" value="Neuro_actylchol_rec"/>
</dbReference>
<reference evidence="19" key="2">
    <citation type="submission" date="2025-09" db="UniProtKB">
        <authorList>
            <consortium name="Ensembl"/>
        </authorList>
    </citation>
    <scope>IDENTIFICATION</scope>
</reference>
<keyword evidence="9" id="KW-1015">Disulfide bond</keyword>
<evidence type="ECO:0000259" key="18">
    <source>
        <dbReference type="Pfam" id="PF02932"/>
    </source>
</evidence>
<keyword evidence="5 16" id="KW-1133">Transmembrane helix</keyword>
<comment type="subcellular location">
    <subcellularLocation>
        <location evidence="14">Synaptic cell membrane</location>
        <topology evidence="14">Multi-pass membrane protein</topology>
    </subcellularLocation>
</comment>
<dbReference type="Pfam" id="PF02932">
    <property type="entry name" value="Neur_chan_memb"/>
    <property type="match status" value="1"/>
</dbReference>
<dbReference type="PRINTS" id="PR00252">
    <property type="entry name" value="NRIONCHANNEL"/>
</dbReference>
<feature type="domain" description="Neurotransmitter-gated ion-channel ligand-binding" evidence="17">
    <location>
        <begin position="43"/>
        <end position="229"/>
    </location>
</feature>
<keyword evidence="20" id="KW-1185">Reference proteome</keyword>
<protein>
    <submittedName>
        <fullName evidence="19">Uncharacterized protein</fullName>
    </submittedName>
</protein>
<keyword evidence="2" id="KW-1003">Cell membrane</keyword>
<evidence type="ECO:0000313" key="19">
    <source>
        <dbReference type="Ensembl" id="ENSNMLP00000015599.1"/>
    </source>
</evidence>
<evidence type="ECO:0000256" key="15">
    <source>
        <dbReference type="SAM" id="MobiDB-lite"/>
    </source>
</evidence>
<dbReference type="CDD" id="cd19051">
    <property type="entry name" value="LGIC_TM_cation"/>
    <property type="match status" value="1"/>
</dbReference>
<keyword evidence="1" id="KW-0813">Transport</keyword>
<keyword evidence="12" id="KW-1071">Ligand-gated ion channel</keyword>
<dbReference type="GO" id="GO:0045211">
    <property type="term" value="C:postsynaptic membrane"/>
    <property type="evidence" value="ECO:0007669"/>
    <property type="project" value="InterPro"/>
</dbReference>
<dbReference type="InterPro" id="IPR006029">
    <property type="entry name" value="Neurotrans-gated_channel_TM"/>
</dbReference>
<evidence type="ECO:0000256" key="1">
    <source>
        <dbReference type="ARBA" id="ARBA00022448"/>
    </source>
</evidence>
<accession>A0A8C6T3A0</accession>
<dbReference type="Proteomes" id="UP000694523">
    <property type="component" value="Unplaced"/>
</dbReference>
<keyword evidence="7" id="KW-0406">Ion transport</keyword>
<feature type="transmembrane region" description="Helical" evidence="16">
    <location>
        <begin position="524"/>
        <end position="542"/>
    </location>
</feature>
<evidence type="ECO:0000256" key="13">
    <source>
        <dbReference type="ARBA" id="ARBA00023303"/>
    </source>
</evidence>
<dbReference type="Gene3D" id="1.20.58.390">
    <property type="entry name" value="Neurotransmitter-gated ion-channel transmembrane domain"/>
    <property type="match status" value="2"/>
</dbReference>
<reference evidence="19" key="1">
    <citation type="submission" date="2025-08" db="UniProtKB">
        <authorList>
            <consortium name="Ensembl"/>
        </authorList>
    </citation>
    <scope>IDENTIFICATION</scope>
</reference>
<dbReference type="FunFam" id="1.20.58.390:FF:000009">
    <property type="entry name" value="Cholinergic receptor nicotinic alpha 9 subunit"/>
    <property type="match status" value="1"/>
</dbReference>
<evidence type="ECO:0000256" key="14">
    <source>
        <dbReference type="ARBA" id="ARBA00034099"/>
    </source>
</evidence>
<feature type="compositionally biased region" description="Polar residues" evidence="15">
    <location>
        <begin position="375"/>
        <end position="413"/>
    </location>
</feature>
<evidence type="ECO:0000256" key="3">
    <source>
        <dbReference type="ARBA" id="ARBA00022692"/>
    </source>
</evidence>
<evidence type="ECO:0000256" key="11">
    <source>
        <dbReference type="ARBA" id="ARBA00023180"/>
    </source>
</evidence>
<evidence type="ECO:0000256" key="7">
    <source>
        <dbReference type="ARBA" id="ARBA00023065"/>
    </source>
</evidence>
<feature type="domain" description="Neurotransmitter-gated ion-channel transmembrane" evidence="18">
    <location>
        <begin position="237"/>
        <end position="405"/>
    </location>
</feature>
<dbReference type="FunFam" id="2.70.170.10:FF:000030">
    <property type="entry name" value="AcetylCholine Receptor"/>
    <property type="match status" value="1"/>
</dbReference>
<dbReference type="SUPFAM" id="SSF63712">
    <property type="entry name" value="Nicotinic receptor ligand binding domain-like"/>
    <property type="match status" value="1"/>
</dbReference>
<dbReference type="InterPro" id="IPR036719">
    <property type="entry name" value="Neuro-gated_channel_TM_sf"/>
</dbReference>
<keyword evidence="10" id="KW-0675">Receptor</keyword>
<evidence type="ECO:0000256" key="6">
    <source>
        <dbReference type="ARBA" id="ARBA00023018"/>
    </source>
</evidence>
<keyword evidence="13" id="KW-0407">Ion channel</keyword>
<keyword evidence="3 16" id="KW-0812">Transmembrane</keyword>
<feature type="transmembrane region" description="Helical" evidence="16">
    <location>
        <begin position="295"/>
        <end position="316"/>
    </location>
</feature>
<feature type="region of interest" description="Disordered" evidence="15">
    <location>
        <begin position="325"/>
        <end position="428"/>
    </location>
</feature>
<evidence type="ECO:0000256" key="16">
    <source>
        <dbReference type="SAM" id="Phobius"/>
    </source>
</evidence>
<dbReference type="Ensembl" id="ENSNMLT00000017534.1">
    <property type="protein sequence ID" value="ENSNMLP00000015599.1"/>
    <property type="gene ID" value="ENSNMLG00000010332.1"/>
</dbReference>
<keyword evidence="11" id="KW-0325">Glycoprotein</keyword>
<evidence type="ECO:0000259" key="17">
    <source>
        <dbReference type="Pfam" id="PF02931"/>
    </source>
</evidence>
<dbReference type="PANTHER" id="PTHR18945">
    <property type="entry name" value="NEUROTRANSMITTER GATED ION CHANNEL"/>
    <property type="match status" value="1"/>
</dbReference>